<dbReference type="PANTHER" id="PTHR43199">
    <property type="entry name" value="GLUTATHIONE HYDROLASE"/>
    <property type="match status" value="1"/>
</dbReference>
<dbReference type="InterPro" id="IPR051792">
    <property type="entry name" value="GGT_bact"/>
</dbReference>
<gene>
    <name evidence="2" type="ORF">DM484_13715</name>
</gene>
<dbReference type="Proteomes" id="UP000249396">
    <property type="component" value="Unassembled WGS sequence"/>
</dbReference>
<dbReference type="AlphaFoldDB" id="A0A2W4R3M9"/>
<comment type="caution">
    <text evidence="2">The sequence shown here is derived from an EMBL/GenBank/DDBJ whole genome shotgun (WGS) entry which is preliminary data.</text>
</comment>
<protein>
    <recommendedName>
        <fullName evidence="4">Gamma-glutamyltransferase</fullName>
    </recommendedName>
</protein>
<keyword evidence="1" id="KW-0812">Transmembrane</keyword>
<proteinExistence type="predicted"/>
<dbReference type="EMBL" id="QJPH01000325">
    <property type="protein sequence ID" value="PZN78083.1"/>
    <property type="molecule type" value="Genomic_DNA"/>
</dbReference>
<dbReference type="Pfam" id="PF01019">
    <property type="entry name" value="G_glu_transpept"/>
    <property type="match status" value="1"/>
</dbReference>
<dbReference type="SUPFAM" id="SSF56235">
    <property type="entry name" value="N-terminal nucleophile aminohydrolases (Ntn hydrolases)"/>
    <property type="match status" value="1"/>
</dbReference>
<accession>A0A2W4R3M9</accession>
<dbReference type="PANTHER" id="PTHR43199:SF6">
    <property type="entry name" value="GLUTATHIONE HYDROLASE PROENZYME"/>
    <property type="match status" value="1"/>
</dbReference>
<evidence type="ECO:0000313" key="2">
    <source>
        <dbReference type="EMBL" id="PZN78083.1"/>
    </source>
</evidence>
<feature type="transmembrane region" description="Helical" evidence="1">
    <location>
        <begin position="20"/>
        <end position="40"/>
    </location>
</feature>
<evidence type="ECO:0000256" key="1">
    <source>
        <dbReference type="SAM" id="Phobius"/>
    </source>
</evidence>
<reference evidence="2 3" key="1">
    <citation type="journal article" date="2018" name="Aquat. Microb. Ecol.">
        <title>Gammaproteobacterial methanotrophs dominate.</title>
        <authorList>
            <person name="Rissanen A.J."/>
            <person name="Saarenheimo J."/>
            <person name="Tiirola M."/>
            <person name="Peura S."/>
            <person name="Aalto S.L."/>
            <person name="Karvinen A."/>
            <person name="Nykanen H."/>
        </authorList>
    </citation>
    <scope>NUCLEOTIDE SEQUENCE [LARGE SCALE GENOMIC DNA]</scope>
    <source>
        <strain evidence="2">AMbin10</strain>
    </source>
</reference>
<keyword evidence="1" id="KW-0472">Membrane</keyword>
<organism evidence="2 3">
    <name type="scientific">Candidatus Methylumidiphilus alinenensis</name>
    <dbReference type="NCBI Taxonomy" id="2202197"/>
    <lineage>
        <taxon>Bacteria</taxon>
        <taxon>Pseudomonadati</taxon>
        <taxon>Pseudomonadota</taxon>
        <taxon>Gammaproteobacteria</taxon>
        <taxon>Methylococcales</taxon>
        <taxon>Candidatus Methylumidiphilus</taxon>
    </lineage>
</organism>
<dbReference type="PRINTS" id="PR01210">
    <property type="entry name" value="GGTRANSPTASE"/>
</dbReference>
<evidence type="ECO:0000313" key="3">
    <source>
        <dbReference type="Proteomes" id="UP000249396"/>
    </source>
</evidence>
<keyword evidence="1" id="KW-1133">Transmembrane helix</keyword>
<feature type="non-terminal residue" evidence="2">
    <location>
        <position position="213"/>
    </location>
</feature>
<evidence type="ECO:0008006" key="4">
    <source>
        <dbReference type="Google" id="ProtNLM"/>
    </source>
</evidence>
<name>A0A2W4R3M9_9GAMM</name>
<dbReference type="InterPro" id="IPR029055">
    <property type="entry name" value="Ntn_hydrolases_N"/>
</dbReference>
<sequence length="213" mass="22058">MIYQVPTFKEIPPAPFFKSGVNIFGNALKLSIFLLYIFLFPANTLAGGPHQAAVASANPLATAAGFEILDQGGNAFDAAVAVSAALAVVEPSGSGLGGGGFWLLKRASDGKEIIIDGRETAPLVSHDAMFLDAQGNPIPNLSLDGALAAGIPGMPAGLAHLATKYGHVPLLKSLGPAIRYAESGVDLGETFLRAVKIRETTLQNFQASADIFL</sequence>